<keyword evidence="1" id="KW-0732">Signal</keyword>
<protein>
    <submittedName>
        <fullName evidence="3">ABC transporter substrate-binding protein</fullName>
    </submittedName>
</protein>
<dbReference type="InterPro" id="IPR039424">
    <property type="entry name" value="SBP_5"/>
</dbReference>
<evidence type="ECO:0000256" key="1">
    <source>
        <dbReference type="ARBA" id="ARBA00022729"/>
    </source>
</evidence>
<accession>A0A7X8TKA0</accession>
<dbReference type="Gene3D" id="3.10.105.10">
    <property type="entry name" value="Dipeptide-binding Protein, Domain 3"/>
    <property type="match status" value="1"/>
</dbReference>
<evidence type="ECO:0000313" key="4">
    <source>
        <dbReference type="Proteomes" id="UP000523139"/>
    </source>
</evidence>
<proteinExistence type="predicted"/>
<dbReference type="Gene3D" id="3.90.76.10">
    <property type="entry name" value="Dipeptide-binding Protein, Domain 1"/>
    <property type="match status" value="1"/>
</dbReference>
<comment type="caution">
    <text evidence="3">The sequence shown here is derived from an EMBL/GenBank/DDBJ whole genome shotgun (WGS) entry which is preliminary data.</text>
</comment>
<dbReference type="Gene3D" id="3.40.190.10">
    <property type="entry name" value="Periplasmic binding protein-like II"/>
    <property type="match status" value="1"/>
</dbReference>
<dbReference type="PANTHER" id="PTHR30290">
    <property type="entry name" value="PERIPLASMIC BINDING COMPONENT OF ABC TRANSPORTER"/>
    <property type="match status" value="1"/>
</dbReference>
<dbReference type="PANTHER" id="PTHR30290:SF38">
    <property type="entry name" value="D,D-DIPEPTIDE-BINDING PERIPLASMIC PROTEIN DDPA-RELATED"/>
    <property type="match status" value="1"/>
</dbReference>
<dbReference type="PROSITE" id="PS51257">
    <property type="entry name" value="PROKAR_LIPOPROTEIN"/>
    <property type="match status" value="1"/>
</dbReference>
<dbReference type="InterPro" id="IPR000914">
    <property type="entry name" value="SBP_5_dom"/>
</dbReference>
<gene>
    <name evidence="3" type="ORF">HGQ17_10195</name>
</gene>
<dbReference type="CDD" id="cd08502">
    <property type="entry name" value="PBP2_NikA_DppA_OppA_like_16"/>
    <property type="match status" value="1"/>
</dbReference>
<sequence>MTTRKVITTGAILTLTLSACGGGDGSNGTAGEGGGGEFNIGWNAQPPTLDPLVTTATSTRDISRNFYEPLITIDAEGEVQTVLAEDYEVSEDGLEITFTLREGVLFHDGSEMEAEDVVASLEGWIERSGAGQTFFSEAEVSSPEEGVVTVTLPEPMYIAVELLADQSQLPVIMPAEIIENAPEEGVEEFIGTGPYEMAEWSTDQFIRLERFEDYEPPEGEASGTAGEKAPYYDTITFHIVTDSSTRVSGLQSGEYDAANALPLDNVEMLEGDGNLELVSGEQGFNGAVFNKSEGLMSDVTMRQAVLAAIDAQELQQSAFVDEEFYNTNGALMPEDSAWYSDVGQELFENDDPAVVEDLLEDAGYDGETVTILTTREYDDHYNAAVPLQQQLEEAGMNVELDVTDWATVLQNRTDPEAYDIFITGFAPVTVPATYVFLYDNWPGWTDSEDIAVALDQISTAADEESALDAAEDLQQGFYDYLPMVKFGDKWTVTGMRADIEGYEYAPLSGDIFYNVYESD</sequence>
<dbReference type="AlphaFoldDB" id="A0A7X8TKA0"/>
<dbReference type="GO" id="GO:1904680">
    <property type="term" value="F:peptide transmembrane transporter activity"/>
    <property type="evidence" value="ECO:0007669"/>
    <property type="project" value="TreeGrafter"/>
</dbReference>
<dbReference type="PIRSF" id="PIRSF002741">
    <property type="entry name" value="MppA"/>
    <property type="match status" value="1"/>
</dbReference>
<dbReference type="GO" id="GO:0015833">
    <property type="term" value="P:peptide transport"/>
    <property type="evidence" value="ECO:0007669"/>
    <property type="project" value="TreeGrafter"/>
</dbReference>
<evidence type="ECO:0000259" key="2">
    <source>
        <dbReference type="Pfam" id="PF00496"/>
    </source>
</evidence>
<dbReference type="EMBL" id="JABAHY010000009">
    <property type="protein sequence ID" value="NLS10355.1"/>
    <property type="molecule type" value="Genomic_DNA"/>
</dbReference>
<dbReference type="Proteomes" id="UP000523139">
    <property type="component" value="Unassembled WGS sequence"/>
</dbReference>
<feature type="domain" description="Solute-binding protein family 5" evidence="2">
    <location>
        <begin position="78"/>
        <end position="435"/>
    </location>
</feature>
<reference evidence="3 4" key="1">
    <citation type="submission" date="2020-04" db="EMBL/GenBank/DDBJ databases">
        <title>Nesterenkonia sp. nov., isolated from marine sediment.</title>
        <authorList>
            <person name="Zhang G."/>
        </authorList>
    </citation>
    <scope>NUCLEOTIDE SEQUENCE [LARGE SCALE GENOMIC DNA]</scope>
    <source>
        <strain evidence="3 4">MY13</strain>
    </source>
</reference>
<keyword evidence="4" id="KW-1185">Reference proteome</keyword>
<dbReference type="Pfam" id="PF00496">
    <property type="entry name" value="SBP_bac_5"/>
    <property type="match status" value="1"/>
</dbReference>
<dbReference type="RefSeq" id="WP_168887839.1">
    <property type="nucleotide sequence ID" value="NZ_JABAHY010000009.1"/>
</dbReference>
<dbReference type="InterPro" id="IPR030678">
    <property type="entry name" value="Peptide/Ni-bd"/>
</dbReference>
<dbReference type="GO" id="GO:0043190">
    <property type="term" value="C:ATP-binding cassette (ABC) transporter complex"/>
    <property type="evidence" value="ECO:0007669"/>
    <property type="project" value="InterPro"/>
</dbReference>
<dbReference type="SUPFAM" id="SSF53850">
    <property type="entry name" value="Periplasmic binding protein-like II"/>
    <property type="match status" value="1"/>
</dbReference>
<name>A0A7X8TKA0_9MICC</name>
<evidence type="ECO:0000313" key="3">
    <source>
        <dbReference type="EMBL" id="NLS10355.1"/>
    </source>
</evidence>
<organism evidence="3 4">
    <name type="scientific">Nesterenkonia sedimenti</name>
    <dbReference type="NCBI Taxonomy" id="1463632"/>
    <lineage>
        <taxon>Bacteria</taxon>
        <taxon>Bacillati</taxon>
        <taxon>Actinomycetota</taxon>
        <taxon>Actinomycetes</taxon>
        <taxon>Micrococcales</taxon>
        <taxon>Micrococcaceae</taxon>
        <taxon>Nesterenkonia</taxon>
    </lineage>
</organism>
<dbReference type="GO" id="GO:0042597">
    <property type="term" value="C:periplasmic space"/>
    <property type="evidence" value="ECO:0007669"/>
    <property type="project" value="UniProtKB-ARBA"/>
</dbReference>